<feature type="transmembrane region" description="Helical" evidence="5">
    <location>
        <begin position="7"/>
        <end position="36"/>
    </location>
</feature>
<feature type="transmembrane region" description="Helical" evidence="5">
    <location>
        <begin position="98"/>
        <end position="115"/>
    </location>
</feature>
<proteinExistence type="inferred from homology"/>
<name>A0A7C5KCP0_9BACT</name>
<protein>
    <recommendedName>
        <fullName evidence="5">Probable membrane transporter protein</fullName>
    </recommendedName>
</protein>
<dbReference type="InterPro" id="IPR002781">
    <property type="entry name" value="TM_pro_TauE-like"/>
</dbReference>
<keyword evidence="4 5" id="KW-0472">Membrane</keyword>
<keyword evidence="2 5" id="KW-0812">Transmembrane</keyword>
<reference evidence="6" key="1">
    <citation type="journal article" date="2020" name="mSystems">
        <title>Genome- and Community-Level Interaction Insights into Carbon Utilization and Element Cycling Functions of Hydrothermarchaeota in Hydrothermal Sediment.</title>
        <authorList>
            <person name="Zhou Z."/>
            <person name="Liu Y."/>
            <person name="Xu W."/>
            <person name="Pan J."/>
            <person name="Luo Z.H."/>
            <person name="Li M."/>
        </authorList>
    </citation>
    <scope>NUCLEOTIDE SEQUENCE [LARGE SCALE GENOMIC DNA]</scope>
    <source>
        <strain evidence="6">SpSt-1019</strain>
    </source>
</reference>
<keyword evidence="3 5" id="KW-1133">Transmembrane helix</keyword>
<comment type="subcellular location">
    <subcellularLocation>
        <location evidence="5">Cell membrane</location>
        <topology evidence="5">Multi-pass membrane protein</topology>
    </subcellularLocation>
    <subcellularLocation>
        <location evidence="1">Membrane</location>
        <topology evidence="1">Multi-pass membrane protein</topology>
    </subcellularLocation>
</comment>
<evidence type="ECO:0000256" key="4">
    <source>
        <dbReference type="ARBA" id="ARBA00023136"/>
    </source>
</evidence>
<dbReference type="Pfam" id="PF01925">
    <property type="entry name" value="TauE"/>
    <property type="match status" value="1"/>
</dbReference>
<accession>A0A7C5KCP0</accession>
<dbReference type="AlphaFoldDB" id="A0A7C5KCP0"/>
<evidence type="ECO:0000256" key="5">
    <source>
        <dbReference type="RuleBase" id="RU363041"/>
    </source>
</evidence>
<comment type="caution">
    <text evidence="6">The sequence shown here is derived from an EMBL/GenBank/DDBJ whole genome shotgun (WGS) entry which is preliminary data.</text>
</comment>
<dbReference type="PANTHER" id="PTHR43701">
    <property type="entry name" value="MEMBRANE TRANSPORTER PROTEIN MJ0441-RELATED"/>
    <property type="match status" value="1"/>
</dbReference>
<feature type="transmembrane region" description="Helical" evidence="5">
    <location>
        <begin position="42"/>
        <end position="61"/>
    </location>
</feature>
<dbReference type="EMBL" id="DRUY01000228">
    <property type="protein sequence ID" value="HHI66219.1"/>
    <property type="molecule type" value="Genomic_DNA"/>
</dbReference>
<sequence length="116" mass="12237">MNIITFLVIGLFTGIVSGMMGVGGGLIMIPAMVLFMSIPQSTAQGISLAAIVPISLMGAWVHFKKGGLKKDAIWVGLGAIIGASITSSIIPYVPISTLKIIFSLVLLYFALRMILK</sequence>
<dbReference type="GO" id="GO:0005886">
    <property type="term" value="C:plasma membrane"/>
    <property type="evidence" value="ECO:0007669"/>
    <property type="project" value="UniProtKB-SubCell"/>
</dbReference>
<evidence type="ECO:0000256" key="2">
    <source>
        <dbReference type="ARBA" id="ARBA00022692"/>
    </source>
</evidence>
<evidence type="ECO:0000256" key="1">
    <source>
        <dbReference type="ARBA" id="ARBA00004141"/>
    </source>
</evidence>
<evidence type="ECO:0000256" key="3">
    <source>
        <dbReference type="ARBA" id="ARBA00022989"/>
    </source>
</evidence>
<keyword evidence="5" id="KW-1003">Cell membrane</keyword>
<organism evidence="6">
    <name type="scientific">Thermodesulfobium narugense</name>
    <dbReference type="NCBI Taxonomy" id="184064"/>
    <lineage>
        <taxon>Bacteria</taxon>
        <taxon>Pseudomonadati</taxon>
        <taxon>Thermodesulfobiota</taxon>
        <taxon>Thermodesulfobiia</taxon>
        <taxon>Thermodesulfobiales</taxon>
        <taxon>Thermodesulfobiaceae</taxon>
        <taxon>Thermodesulfobium</taxon>
    </lineage>
</organism>
<dbReference type="PANTHER" id="PTHR43701:SF2">
    <property type="entry name" value="MEMBRANE TRANSPORTER PROTEIN YJNA-RELATED"/>
    <property type="match status" value="1"/>
</dbReference>
<evidence type="ECO:0000313" key="6">
    <source>
        <dbReference type="EMBL" id="HHI66219.1"/>
    </source>
</evidence>
<feature type="transmembrane region" description="Helical" evidence="5">
    <location>
        <begin position="73"/>
        <end position="92"/>
    </location>
</feature>
<gene>
    <name evidence="6" type="ORF">ENL70_06710</name>
</gene>
<dbReference type="InterPro" id="IPR051598">
    <property type="entry name" value="TSUP/Inactive_protease-like"/>
</dbReference>
<comment type="similarity">
    <text evidence="5">Belongs to the 4-toluene sulfonate uptake permease (TSUP) (TC 2.A.102) family.</text>
</comment>